<organism evidence="2">
    <name type="scientific">Opuntia streptacantha</name>
    <name type="common">Prickly pear cactus</name>
    <name type="synonym">Opuntia cardona</name>
    <dbReference type="NCBI Taxonomy" id="393608"/>
    <lineage>
        <taxon>Eukaryota</taxon>
        <taxon>Viridiplantae</taxon>
        <taxon>Streptophyta</taxon>
        <taxon>Embryophyta</taxon>
        <taxon>Tracheophyta</taxon>
        <taxon>Spermatophyta</taxon>
        <taxon>Magnoliopsida</taxon>
        <taxon>eudicotyledons</taxon>
        <taxon>Gunneridae</taxon>
        <taxon>Pentapetalae</taxon>
        <taxon>Caryophyllales</taxon>
        <taxon>Cactineae</taxon>
        <taxon>Cactaceae</taxon>
        <taxon>Opuntioideae</taxon>
        <taxon>Opuntia</taxon>
    </lineage>
</organism>
<name>A0A7C9DYD0_OPUST</name>
<dbReference type="EMBL" id="GISG01161518">
    <property type="protein sequence ID" value="MBA4649667.1"/>
    <property type="molecule type" value="Transcribed_RNA"/>
</dbReference>
<reference evidence="2" key="2">
    <citation type="submission" date="2020-07" db="EMBL/GenBank/DDBJ databases">
        <authorList>
            <person name="Vera ALvarez R."/>
            <person name="Arias-Moreno D.M."/>
            <person name="Jimenez-Jacinto V."/>
            <person name="Jimenez-Bremont J.F."/>
            <person name="Swaminathan K."/>
            <person name="Moose S.P."/>
            <person name="Guerrero-Gonzalez M.L."/>
            <person name="Marino-Ramirez L."/>
            <person name="Landsman D."/>
            <person name="Rodriguez-Kessler M."/>
            <person name="Delgado-Sanchez P."/>
        </authorList>
    </citation>
    <scope>NUCLEOTIDE SEQUENCE</scope>
    <source>
        <tissue evidence="2">Cladode</tissue>
    </source>
</reference>
<feature type="transmembrane region" description="Helical" evidence="1">
    <location>
        <begin position="17"/>
        <end position="38"/>
    </location>
</feature>
<dbReference type="AlphaFoldDB" id="A0A7C9DYD0"/>
<protein>
    <submittedName>
        <fullName evidence="2">Uncharacterized protein</fullName>
    </submittedName>
</protein>
<sequence length="157" mass="17554">MGIAACSTCGQITPYVYIYSVVLCLTATGTLVLLDILFKLATNNYLLLRTTTIKYSTNDHILKQLSISKTTKSNIAYIITISEELAKVDIQDYIHQPYTKQAHNYSKSTPSTPHIDIKLIVALSSKGPYDGNSYINLWCPTSNHIFLSCLCFLKRLP</sequence>
<evidence type="ECO:0000256" key="1">
    <source>
        <dbReference type="SAM" id="Phobius"/>
    </source>
</evidence>
<keyword evidence="1" id="KW-0472">Membrane</keyword>
<evidence type="ECO:0000313" key="2">
    <source>
        <dbReference type="EMBL" id="MBA4649668.1"/>
    </source>
</evidence>
<dbReference type="EMBL" id="GISG01161519">
    <property type="protein sequence ID" value="MBA4649668.1"/>
    <property type="molecule type" value="Transcribed_RNA"/>
</dbReference>
<keyword evidence="1" id="KW-1133">Transmembrane helix</keyword>
<reference evidence="2" key="1">
    <citation type="journal article" date="2013" name="J. Plant Res.">
        <title>Effect of fungi and light on seed germination of three Opuntia species from semiarid lands of central Mexico.</title>
        <authorList>
            <person name="Delgado-Sanchez P."/>
            <person name="Jimenez-Bremont J.F."/>
            <person name="Guerrero-Gonzalez Mde L."/>
            <person name="Flores J."/>
        </authorList>
    </citation>
    <scope>NUCLEOTIDE SEQUENCE</scope>
    <source>
        <tissue evidence="2">Cladode</tissue>
    </source>
</reference>
<keyword evidence="1" id="KW-0812">Transmembrane</keyword>
<proteinExistence type="predicted"/>
<accession>A0A7C9DYD0</accession>